<organism evidence="2 3">
    <name type="scientific">Mycobacteroides chelonae</name>
    <name type="common">Mycobacterium chelonae</name>
    <dbReference type="NCBI Taxonomy" id="1774"/>
    <lineage>
        <taxon>Bacteria</taxon>
        <taxon>Bacillati</taxon>
        <taxon>Actinomycetota</taxon>
        <taxon>Actinomycetes</taxon>
        <taxon>Mycobacteriales</taxon>
        <taxon>Mycobacteriaceae</taxon>
        <taxon>Mycobacteroides</taxon>
    </lineage>
</organism>
<name>A0A1S1LK16_MYCCH</name>
<dbReference type="EMBL" id="MLIQ01000022">
    <property type="protein sequence ID" value="OHU51689.1"/>
    <property type="molecule type" value="Genomic_DNA"/>
</dbReference>
<evidence type="ECO:0000259" key="1">
    <source>
        <dbReference type="Pfam" id="PF07858"/>
    </source>
</evidence>
<sequence length="144" mass="15538">MTDILARTDPTAAVETLWSAAGLGDLAVLESVLADDVRWENVGLPAVRGRKAVLRVLSAVNWPGAGFGVKIHRITATGNTVMTERTDVIIVGPLHIGFWVVGVTEHSNDGKITLWRDYGDVLNVTLGFLRGLLGIVFPSVRPRL</sequence>
<dbReference type="RefSeq" id="WP_057969610.1">
    <property type="nucleotide sequence ID" value="NZ_MAEQ01000015.1"/>
</dbReference>
<proteinExistence type="predicted"/>
<dbReference type="SUPFAM" id="SSF54427">
    <property type="entry name" value="NTF2-like"/>
    <property type="match status" value="1"/>
</dbReference>
<dbReference type="Gene3D" id="3.10.450.50">
    <property type="match status" value="1"/>
</dbReference>
<dbReference type="Proteomes" id="UP000180043">
    <property type="component" value="Unassembled WGS sequence"/>
</dbReference>
<keyword evidence="2" id="KW-0378">Hydrolase</keyword>
<evidence type="ECO:0000313" key="2">
    <source>
        <dbReference type="EMBL" id="OHU51689.1"/>
    </source>
</evidence>
<gene>
    <name evidence="2" type="ORF">BKG82_19645</name>
</gene>
<evidence type="ECO:0000313" key="3">
    <source>
        <dbReference type="Proteomes" id="UP000180043"/>
    </source>
</evidence>
<dbReference type="GO" id="GO:0016787">
    <property type="term" value="F:hydrolase activity"/>
    <property type="evidence" value="ECO:0007669"/>
    <property type="project" value="UniProtKB-KW"/>
</dbReference>
<feature type="domain" description="Limonene-1,2-epoxide hydrolase" evidence="1">
    <location>
        <begin position="10"/>
        <end position="125"/>
    </location>
</feature>
<dbReference type="AlphaFoldDB" id="A0A1S1LK16"/>
<protein>
    <submittedName>
        <fullName evidence="2">Limonene-1,2-epoxide hydrolase</fullName>
    </submittedName>
</protein>
<reference evidence="2 3" key="1">
    <citation type="submission" date="2016-10" db="EMBL/GenBank/DDBJ databases">
        <title>Evaluation of Human, Veterinary and Environmental Mycobacterium chelonae Isolates by Core Genome Phylogenomic Analysis, Targeted Gene Comparison, and Anti-microbial Susceptibility Patterns: A Tale of Mistaken Identities.</title>
        <authorList>
            <person name="Fogelson S.B."/>
            <person name="Camus A.C."/>
            <person name="Lorenz W."/>
            <person name="Vasireddy R."/>
            <person name="Vasireddy S."/>
            <person name="Smith T."/>
            <person name="Brown-Elliott B.A."/>
            <person name="Wallace R.J.Jr."/>
            <person name="Hasan N.A."/>
            <person name="Reischl U."/>
            <person name="Sanchez S."/>
        </authorList>
    </citation>
    <scope>NUCLEOTIDE SEQUENCE [LARGE SCALE GENOMIC DNA]</scope>
    <source>
        <strain evidence="2 3">15515</strain>
    </source>
</reference>
<comment type="caution">
    <text evidence="2">The sequence shown here is derived from an EMBL/GenBank/DDBJ whole genome shotgun (WGS) entry which is preliminary data.</text>
</comment>
<accession>A0A1S1LK16</accession>
<dbReference type="InterPro" id="IPR032710">
    <property type="entry name" value="NTF2-like_dom_sf"/>
</dbReference>
<dbReference type="InterPro" id="IPR013100">
    <property type="entry name" value="LEH"/>
</dbReference>
<dbReference type="Pfam" id="PF07858">
    <property type="entry name" value="LEH"/>
    <property type="match status" value="1"/>
</dbReference>